<feature type="domain" description="ABC transporter" evidence="4">
    <location>
        <begin position="4"/>
        <end position="229"/>
    </location>
</feature>
<dbReference type="InterPro" id="IPR003439">
    <property type="entry name" value="ABC_transporter-like_ATP-bd"/>
</dbReference>
<sequence>MQIVKADGLEKKFGSKKVIEQMSFEIKEETITGIIGRNGAGKTTLLKMIAGFWRPSAGELLVFNEEPFDSLMASANTIYIDDQLYYPDTLNLKQILQQNAQFYPNWNMDLADRLFNYFGFEANQRHYQLSKGKRSTFNMIIGLAARCPLTLFDEPTTGMDEAVRKDFYQALLHDYIAFPRTILLSSHLLQEIEPLLEEVLLIKDGKVLMHESVDTLKDYAFGLHGDRDTITSWCANKSIIYQKAYSSEGIYVVVQNDFTEREFAQLQADGIKLLPVSLNDLCIYLTNPKNGGIVDVLS</sequence>
<dbReference type="SMART" id="SM00382">
    <property type="entry name" value="AAA"/>
    <property type="match status" value="1"/>
</dbReference>
<evidence type="ECO:0000256" key="3">
    <source>
        <dbReference type="ARBA" id="ARBA00022840"/>
    </source>
</evidence>
<evidence type="ECO:0000313" key="6">
    <source>
        <dbReference type="Proteomes" id="UP000618460"/>
    </source>
</evidence>
<reference evidence="5" key="1">
    <citation type="journal article" date="2014" name="Int. J. Syst. Evol. Microbiol.">
        <title>Complete genome sequence of Corynebacterium casei LMG S-19264T (=DSM 44701T), isolated from a smear-ripened cheese.</title>
        <authorList>
            <consortium name="US DOE Joint Genome Institute (JGI-PGF)"/>
            <person name="Walter F."/>
            <person name="Albersmeier A."/>
            <person name="Kalinowski J."/>
            <person name="Ruckert C."/>
        </authorList>
    </citation>
    <scope>NUCLEOTIDE SEQUENCE</scope>
    <source>
        <strain evidence="5">CGMCC 1.6333</strain>
    </source>
</reference>
<dbReference type="Proteomes" id="UP000618460">
    <property type="component" value="Unassembled WGS sequence"/>
</dbReference>
<dbReference type="PANTHER" id="PTHR42939:SF1">
    <property type="entry name" value="ABC TRANSPORTER ATP-BINDING PROTEIN ALBC-RELATED"/>
    <property type="match status" value="1"/>
</dbReference>
<dbReference type="InterPro" id="IPR003593">
    <property type="entry name" value="AAA+_ATPase"/>
</dbReference>
<gene>
    <name evidence="5" type="ORF">GCM10011351_08770</name>
</gene>
<evidence type="ECO:0000256" key="2">
    <source>
        <dbReference type="ARBA" id="ARBA00022741"/>
    </source>
</evidence>
<evidence type="ECO:0000256" key="1">
    <source>
        <dbReference type="ARBA" id="ARBA00022448"/>
    </source>
</evidence>
<dbReference type="GO" id="GO:0016887">
    <property type="term" value="F:ATP hydrolysis activity"/>
    <property type="evidence" value="ECO:0007669"/>
    <property type="project" value="InterPro"/>
</dbReference>
<dbReference type="PANTHER" id="PTHR42939">
    <property type="entry name" value="ABC TRANSPORTER ATP-BINDING PROTEIN ALBC-RELATED"/>
    <property type="match status" value="1"/>
</dbReference>
<reference evidence="5" key="2">
    <citation type="submission" date="2020-09" db="EMBL/GenBank/DDBJ databases">
        <authorList>
            <person name="Sun Q."/>
            <person name="Zhou Y."/>
        </authorList>
    </citation>
    <scope>NUCLEOTIDE SEQUENCE</scope>
    <source>
        <strain evidence="5">CGMCC 1.6333</strain>
    </source>
</reference>
<proteinExistence type="predicted"/>
<dbReference type="PROSITE" id="PS50893">
    <property type="entry name" value="ABC_TRANSPORTER_2"/>
    <property type="match status" value="1"/>
</dbReference>
<accession>A0A917TJA2</accession>
<keyword evidence="3" id="KW-0067">ATP-binding</keyword>
<dbReference type="InterPro" id="IPR051782">
    <property type="entry name" value="ABC_Transporter_VariousFunc"/>
</dbReference>
<keyword evidence="2" id="KW-0547">Nucleotide-binding</keyword>
<dbReference type="SUPFAM" id="SSF52540">
    <property type="entry name" value="P-loop containing nucleoside triphosphate hydrolases"/>
    <property type="match status" value="1"/>
</dbReference>
<comment type="caution">
    <text evidence="5">The sequence shown here is derived from an EMBL/GenBank/DDBJ whole genome shotgun (WGS) entry which is preliminary data.</text>
</comment>
<keyword evidence="1" id="KW-0813">Transport</keyword>
<dbReference type="CDD" id="cd03230">
    <property type="entry name" value="ABC_DR_subfamily_A"/>
    <property type="match status" value="1"/>
</dbReference>
<dbReference type="EMBL" id="BMLG01000002">
    <property type="protein sequence ID" value="GGM25280.1"/>
    <property type="molecule type" value="Genomic_DNA"/>
</dbReference>
<organism evidence="5 6">
    <name type="scientific">Paraliobacillus quinghaiensis</name>
    <dbReference type="NCBI Taxonomy" id="470815"/>
    <lineage>
        <taxon>Bacteria</taxon>
        <taxon>Bacillati</taxon>
        <taxon>Bacillota</taxon>
        <taxon>Bacilli</taxon>
        <taxon>Bacillales</taxon>
        <taxon>Bacillaceae</taxon>
        <taxon>Paraliobacillus</taxon>
    </lineage>
</organism>
<dbReference type="GO" id="GO:0005524">
    <property type="term" value="F:ATP binding"/>
    <property type="evidence" value="ECO:0007669"/>
    <property type="project" value="UniProtKB-KW"/>
</dbReference>
<dbReference type="OrthoDB" id="9804819at2"/>
<protein>
    <submittedName>
        <fullName evidence="5">ABC transporter</fullName>
    </submittedName>
</protein>
<dbReference type="Pfam" id="PF00005">
    <property type="entry name" value="ABC_tran"/>
    <property type="match status" value="1"/>
</dbReference>
<evidence type="ECO:0000313" key="5">
    <source>
        <dbReference type="EMBL" id="GGM25280.1"/>
    </source>
</evidence>
<dbReference type="InterPro" id="IPR027417">
    <property type="entry name" value="P-loop_NTPase"/>
</dbReference>
<keyword evidence="6" id="KW-1185">Reference proteome</keyword>
<dbReference type="AlphaFoldDB" id="A0A917TJA2"/>
<name>A0A917TJA2_9BACI</name>
<dbReference type="RefSeq" id="WP_117153338.1">
    <property type="nucleotide sequence ID" value="NZ_BMLG01000002.1"/>
</dbReference>
<dbReference type="Gene3D" id="3.40.50.300">
    <property type="entry name" value="P-loop containing nucleotide triphosphate hydrolases"/>
    <property type="match status" value="1"/>
</dbReference>
<evidence type="ECO:0000259" key="4">
    <source>
        <dbReference type="PROSITE" id="PS50893"/>
    </source>
</evidence>